<dbReference type="Gene3D" id="3.40.50.2300">
    <property type="match status" value="1"/>
</dbReference>
<dbReference type="PANTHER" id="PTHR43214:SF42">
    <property type="entry name" value="TRANSCRIPTIONAL REGULATORY PROTEIN DESR"/>
    <property type="match status" value="1"/>
</dbReference>
<gene>
    <name evidence="8" type="ORF">FD01_GL001809</name>
</gene>
<dbReference type="AlphaFoldDB" id="A0A0R1QL32"/>
<dbReference type="GO" id="GO:0006355">
    <property type="term" value="P:regulation of DNA-templated transcription"/>
    <property type="evidence" value="ECO:0007669"/>
    <property type="project" value="InterPro"/>
</dbReference>
<dbReference type="PROSITE" id="PS00622">
    <property type="entry name" value="HTH_LUXR_1"/>
    <property type="match status" value="1"/>
</dbReference>
<dbReference type="InterPro" id="IPR039420">
    <property type="entry name" value="WalR-like"/>
</dbReference>
<evidence type="ECO:0000259" key="7">
    <source>
        <dbReference type="PROSITE" id="PS50110"/>
    </source>
</evidence>
<protein>
    <submittedName>
        <fullName evidence="8">Two-component response regulator</fullName>
    </submittedName>
</protein>
<dbReference type="InterPro" id="IPR001789">
    <property type="entry name" value="Sig_transdc_resp-reg_receiver"/>
</dbReference>
<feature type="domain" description="Response regulatory" evidence="7">
    <location>
        <begin position="4"/>
        <end position="120"/>
    </location>
</feature>
<evidence type="ECO:0000256" key="2">
    <source>
        <dbReference type="ARBA" id="ARBA00023015"/>
    </source>
</evidence>
<dbReference type="Pfam" id="PF00072">
    <property type="entry name" value="Response_reg"/>
    <property type="match status" value="1"/>
</dbReference>
<evidence type="ECO:0000313" key="8">
    <source>
        <dbReference type="EMBL" id="KRL42922.1"/>
    </source>
</evidence>
<dbReference type="SMART" id="SM00421">
    <property type="entry name" value="HTH_LUXR"/>
    <property type="match status" value="1"/>
</dbReference>
<dbReference type="CDD" id="cd19930">
    <property type="entry name" value="REC_DesR-like"/>
    <property type="match status" value="1"/>
</dbReference>
<dbReference type="SUPFAM" id="SSF52172">
    <property type="entry name" value="CheY-like"/>
    <property type="match status" value="1"/>
</dbReference>
<dbReference type="EMBL" id="AZEU01000214">
    <property type="protein sequence ID" value="KRL42922.1"/>
    <property type="molecule type" value="Genomic_DNA"/>
</dbReference>
<keyword evidence="3" id="KW-0238">DNA-binding</keyword>
<dbReference type="InterPro" id="IPR000792">
    <property type="entry name" value="Tscrpt_reg_LuxR_C"/>
</dbReference>
<accession>A0A0R1QL32</accession>
<dbReference type="Pfam" id="PF00196">
    <property type="entry name" value="GerE"/>
    <property type="match status" value="1"/>
</dbReference>
<evidence type="ECO:0000256" key="5">
    <source>
        <dbReference type="PROSITE-ProRule" id="PRU00169"/>
    </source>
</evidence>
<dbReference type="PATRIC" id="fig|1423769.4.peg.1935"/>
<evidence type="ECO:0000313" key="9">
    <source>
        <dbReference type="Proteomes" id="UP000051790"/>
    </source>
</evidence>
<feature type="modified residue" description="4-aspartylphosphate" evidence="5">
    <location>
        <position position="55"/>
    </location>
</feature>
<dbReference type="InterPro" id="IPR011006">
    <property type="entry name" value="CheY-like_superfamily"/>
</dbReference>
<keyword evidence="9" id="KW-1185">Reference proteome</keyword>
<proteinExistence type="predicted"/>
<organism evidence="8 9">
    <name type="scientific">Lacticaseibacillus manihotivorans DSM 13343 = JCM 12514</name>
    <dbReference type="NCBI Taxonomy" id="1423769"/>
    <lineage>
        <taxon>Bacteria</taxon>
        <taxon>Bacillati</taxon>
        <taxon>Bacillota</taxon>
        <taxon>Bacilli</taxon>
        <taxon>Lactobacillales</taxon>
        <taxon>Lactobacillaceae</taxon>
        <taxon>Lacticaseibacillus</taxon>
    </lineage>
</organism>
<feature type="domain" description="HTH luxR-type" evidence="6">
    <location>
        <begin position="135"/>
        <end position="200"/>
    </location>
</feature>
<evidence type="ECO:0000259" key="6">
    <source>
        <dbReference type="PROSITE" id="PS50043"/>
    </source>
</evidence>
<dbReference type="PROSITE" id="PS50043">
    <property type="entry name" value="HTH_LUXR_2"/>
    <property type="match status" value="1"/>
</dbReference>
<dbReference type="Proteomes" id="UP000051790">
    <property type="component" value="Unassembled WGS sequence"/>
</dbReference>
<dbReference type="GO" id="GO:0003677">
    <property type="term" value="F:DNA binding"/>
    <property type="evidence" value="ECO:0007669"/>
    <property type="project" value="UniProtKB-KW"/>
</dbReference>
<dbReference type="InterPro" id="IPR016032">
    <property type="entry name" value="Sig_transdc_resp-reg_C-effctor"/>
</dbReference>
<name>A0A0R1QL32_9LACO</name>
<dbReference type="SMART" id="SM00448">
    <property type="entry name" value="REC"/>
    <property type="match status" value="1"/>
</dbReference>
<evidence type="ECO:0000256" key="4">
    <source>
        <dbReference type="ARBA" id="ARBA00023163"/>
    </source>
</evidence>
<keyword evidence="1 5" id="KW-0597">Phosphoprotein</keyword>
<evidence type="ECO:0000256" key="3">
    <source>
        <dbReference type="ARBA" id="ARBA00023125"/>
    </source>
</evidence>
<reference evidence="8 9" key="1">
    <citation type="journal article" date="2015" name="Genome Announc.">
        <title>Expanding the biotechnology potential of lactobacilli through comparative genomics of 213 strains and associated genera.</title>
        <authorList>
            <person name="Sun Z."/>
            <person name="Harris H.M."/>
            <person name="McCann A."/>
            <person name="Guo C."/>
            <person name="Argimon S."/>
            <person name="Zhang W."/>
            <person name="Yang X."/>
            <person name="Jeffery I.B."/>
            <person name="Cooney J.C."/>
            <person name="Kagawa T.F."/>
            <person name="Liu W."/>
            <person name="Song Y."/>
            <person name="Salvetti E."/>
            <person name="Wrobel A."/>
            <person name="Rasinkangas P."/>
            <person name="Parkhill J."/>
            <person name="Rea M.C."/>
            <person name="O'Sullivan O."/>
            <person name="Ritari J."/>
            <person name="Douillard F.P."/>
            <person name="Paul Ross R."/>
            <person name="Yang R."/>
            <person name="Briner A.E."/>
            <person name="Felis G.E."/>
            <person name="de Vos W.M."/>
            <person name="Barrangou R."/>
            <person name="Klaenhammer T.R."/>
            <person name="Caufield P.W."/>
            <person name="Cui Y."/>
            <person name="Zhang H."/>
            <person name="O'Toole P.W."/>
        </authorList>
    </citation>
    <scope>NUCLEOTIDE SEQUENCE [LARGE SCALE GENOMIC DNA]</scope>
    <source>
        <strain evidence="8 9">DSM 13343</strain>
    </source>
</reference>
<dbReference type="GO" id="GO:0000160">
    <property type="term" value="P:phosphorelay signal transduction system"/>
    <property type="evidence" value="ECO:0007669"/>
    <property type="project" value="InterPro"/>
</dbReference>
<dbReference type="CDD" id="cd06170">
    <property type="entry name" value="LuxR_C_like"/>
    <property type="match status" value="1"/>
</dbReference>
<evidence type="ECO:0000256" key="1">
    <source>
        <dbReference type="ARBA" id="ARBA00022553"/>
    </source>
</evidence>
<dbReference type="PANTHER" id="PTHR43214">
    <property type="entry name" value="TWO-COMPONENT RESPONSE REGULATOR"/>
    <property type="match status" value="1"/>
</dbReference>
<dbReference type="PRINTS" id="PR00038">
    <property type="entry name" value="HTHLUXR"/>
</dbReference>
<keyword evidence="4" id="KW-0804">Transcription</keyword>
<dbReference type="SUPFAM" id="SSF46894">
    <property type="entry name" value="C-terminal effector domain of the bipartite response regulators"/>
    <property type="match status" value="1"/>
</dbReference>
<keyword evidence="2" id="KW-0805">Transcription regulation</keyword>
<comment type="caution">
    <text evidence="8">The sequence shown here is derived from an EMBL/GenBank/DDBJ whole genome shotgun (WGS) entry which is preliminary data.</text>
</comment>
<dbReference type="PROSITE" id="PS50110">
    <property type="entry name" value="RESPONSE_REGULATORY"/>
    <property type="match status" value="1"/>
</dbReference>
<sequence length="203" mass="22075">MMITLYLAEDQSMLNSALSQLLNLEDDLTVIGSAQDGATAWQAIQSQPPDVAILDIEMPKMTGLDVADQIHTHALPTKVIILTTFAQKAYFQRAIASQVNGYLLKDSPSDDLIAVIRKVMTGQTVYAPELVANMVTAESNPLTERELAVLGEVASGLSSKQIAASLFLSEGTVRNYLSAIFSKLGVHNRIEAIEMAKRNKWLA</sequence>